<dbReference type="PANTHER" id="PTHR37832:SF1">
    <property type="entry name" value="STRESS-RESPONSE A_B BARREL DOMAIN-CONTAINING PROTEIN"/>
    <property type="match status" value="1"/>
</dbReference>
<dbReference type="InterPro" id="IPR013097">
    <property type="entry name" value="Dabb"/>
</dbReference>
<evidence type="ECO:0000313" key="2">
    <source>
        <dbReference type="EMBL" id="AIF26806.1"/>
    </source>
</evidence>
<sequence length="105" mass="11847">MIRHIVYWKLKAEAEGNTAKVNGQKMVDAFHALEGKIPGLVSIESGLNFNKAELGNGDIEFDIALDTTFRTKEALDVYQNHPEHQAIVSFVKKVVTERRAVDFEF</sequence>
<dbReference type="AlphaFoldDB" id="A0A0H3U8G2"/>
<accession>A0A0H3U8G2</accession>
<protein>
    <recommendedName>
        <fullName evidence="1">Stress-response A/B barrel domain-containing protein</fullName>
    </recommendedName>
</protein>
<evidence type="ECO:0000259" key="1">
    <source>
        <dbReference type="PROSITE" id="PS51502"/>
    </source>
</evidence>
<dbReference type="PROSITE" id="PS51502">
    <property type="entry name" value="S_R_A_B_BARREL"/>
    <property type="match status" value="1"/>
</dbReference>
<dbReference type="Gene3D" id="3.30.70.100">
    <property type="match status" value="1"/>
</dbReference>
<dbReference type="SUPFAM" id="SSF54909">
    <property type="entry name" value="Dimeric alpha+beta barrel"/>
    <property type="match status" value="1"/>
</dbReference>
<feature type="domain" description="Stress-response A/B barrel" evidence="1">
    <location>
        <begin position="2"/>
        <end position="103"/>
    </location>
</feature>
<dbReference type="InterPro" id="IPR011008">
    <property type="entry name" value="Dimeric_a/b-barrel"/>
</dbReference>
<name>A0A0H3U8G2_9BACT</name>
<dbReference type="PANTHER" id="PTHR37832">
    <property type="entry name" value="BLL2683 PROTEIN"/>
    <property type="match status" value="1"/>
</dbReference>
<dbReference type="Pfam" id="PF07876">
    <property type="entry name" value="Dabb"/>
    <property type="match status" value="1"/>
</dbReference>
<organism evidence="2">
    <name type="scientific">uncultured bacterium fosmid pJB95A1</name>
    <dbReference type="NCBI Taxonomy" id="1478075"/>
    <lineage>
        <taxon>Bacteria</taxon>
        <taxon>environmental samples</taxon>
    </lineage>
</organism>
<proteinExistence type="predicted"/>
<dbReference type="EMBL" id="KF540247">
    <property type="protein sequence ID" value="AIF26806.1"/>
    <property type="molecule type" value="Genomic_DNA"/>
</dbReference>
<dbReference type="SMART" id="SM00886">
    <property type="entry name" value="Dabb"/>
    <property type="match status" value="1"/>
</dbReference>
<reference evidence="2" key="1">
    <citation type="submission" date="2013-08" db="EMBL/GenBank/DDBJ databases">
        <title>Comparison of modified E. coli strains.</title>
        <authorList>
            <person name="Juergensen J."/>
            <person name="Bonge A."/>
            <person name="Streit W.R."/>
        </authorList>
    </citation>
    <scope>NUCLEOTIDE SEQUENCE</scope>
</reference>